<feature type="compositionally biased region" description="Polar residues" evidence="1">
    <location>
        <begin position="24"/>
        <end position="39"/>
    </location>
</feature>
<proteinExistence type="predicted"/>
<accession>A0AAD7H7E6</accession>
<sequence length="168" mass="17846">MEGKGRALAEERMGEGDCAGPGAQTPSTGTSSCSAQTPGTRCRHTQHARRRRRAGLDAHAHCMCVSYDSMACGGAAGNEGEEGEEDVGKCEDLTRTPITQCVSASPPRACGCRLHSTRLDGACGGGVGERGDDENRVGRWRRGGEMGRWWKGWDSTRTSCACAARGRR</sequence>
<protein>
    <submittedName>
        <fullName evidence="2">Uncharacterized protein</fullName>
    </submittedName>
</protein>
<dbReference type="Proteomes" id="UP001215598">
    <property type="component" value="Unassembled WGS sequence"/>
</dbReference>
<gene>
    <name evidence="2" type="ORF">B0H16DRAFT_525198</name>
</gene>
<dbReference type="AlphaFoldDB" id="A0AAD7H7E6"/>
<dbReference type="EMBL" id="JARKIB010000328">
    <property type="protein sequence ID" value="KAJ7714253.1"/>
    <property type="molecule type" value="Genomic_DNA"/>
</dbReference>
<dbReference type="PROSITE" id="PS51257">
    <property type="entry name" value="PROKAR_LIPOPROTEIN"/>
    <property type="match status" value="1"/>
</dbReference>
<name>A0AAD7H7E6_9AGAR</name>
<feature type="compositionally biased region" description="Basic and acidic residues" evidence="1">
    <location>
        <begin position="1"/>
        <end position="15"/>
    </location>
</feature>
<keyword evidence="3" id="KW-1185">Reference proteome</keyword>
<organism evidence="2 3">
    <name type="scientific">Mycena metata</name>
    <dbReference type="NCBI Taxonomy" id="1033252"/>
    <lineage>
        <taxon>Eukaryota</taxon>
        <taxon>Fungi</taxon>
        <taxon>Dikarya</taxon>
        <taxon>Basidiomycota</taxon>
        <taxon>Agaricomycotina</taxon>
        <taxon>Agaricomycetes</taxon>
        <taxon>Agaricomycetidae</taxon>
        <taxon>Agaricales</taxon>
        <taxon>Marasmiineae</taxon>
        <taxon>Mycenaceae</taxon>
        <taxon>Mycena</taxon>
    </lineage>
</organism>
<evidence type="ECO:0000256" key="1">
    <source>
        <dbReference type="SAM" id="MobiDB-lite"/>
    </source>
</evidence>
<comment type="caution">
    <text evidence="2">The sequence shown here is derived from an EMBL/GenBank/DDBJ whole genome shotgun (WGS) entry which is preliminary data.</text>
</comment>
<feature type="region of interest" description="Disordered" evidence="1">
    <location>
        <begin position="1"/>
        <end position="47"/>
    </location>
</feature>
<evidence type="ECO:0000313" key="3">
    <source>
        <dbReference type="Proteomes" id="UP001215598"/>
    </source>
</evidence>
<reference evidence="2" key="1">
    <citation type="submission" date="2023-03" db="EMBL/GenBank/DDBJ databases">
        <title>Massive genome expansion in bonnet fungi (Mycena s.s.) driven by repeated elements and novel gene families across ecological guilds.</title>
        <authorList>
            <consortium name="Lawrence Berkeley National Laboratory"/>
            <person name="Harder C.B."/>
            <person name="Miyauchi S."/>
            <person name="Viragh M."/>
            <person name="Kuo A."/>
            <person name="Thoen E."/>
            <person name="Andreopoulos B."/>
            <person name="Lu D."/>
            <person name="Skrede I."/>
            <person name="Drula E."/>
            <person name="Henrissat B."/>
            <person name="Morin E."/>
            <person name="Kohler A."/>
            <person name="Barry K."/>
            <person name="LaButti K."/>
            <person name="Morin E."/>
            <person name="Salamov A."/>
            <person name="Lipzen A."/>
            <person name="Mereny Z."/>
            <person name="Hegedus B."/>
            <person name="Baldrian P."/>
            <person name="Stursova M."/>
            <person name="Weitz H."/>
            <person name="Taylor A."/>
            <person name="Grigoriev I.V."/>
            <person name="Nagy L.G."/>
            <person name="Martin F."/>
            <person name="Kauserud H."/>
        </authorList>
    </citation>
    <scope>NUCLEOTIDE SEQUENCE</scope>
    <source>
        <strain evidence="2">CBHHK182m</strain>
    </source>
</reference>
<evidence type="ECO:0000313" key="2">
    <source>
        <dbReference type="EMBL" id="KAJ7714253.1"/>
    </source>
</evidence>